<dbReference type="GO" id="GO:0046872">
    <property type="term" value="F:metal ion binding"/>
    <property type="evidence" value="ECO:0007669"/>
    <property type="project" value="UniProtKB-KW"/>
</dbReference>
<dbReference type="Gene3D" id="2.170.150.20">
    <property type="entry name" value="Peptide methionine sulfoxide reductase"/>
    <property type="match status" value="1"/>
</dbReference>
<dbReference type="PANTHER" id="PTHR10173">
    <property type="entry name" value="METHIONINE SULFOXIDE REDUCTASE"/>
    <property type="match status" value="1"/>
</dbReference>
<comment type="cofactor">
    <cofactor evidence="4">
        <name>Zn(2+)</name>
        <dbReference type="ChEBI" id="CHEBI:29105"/>
    </cofactor>
    <text evidence="4">Binds 1 zinc ion per subunit.</text>
</comment>
<dbReference type="InterPro" id="IPR011057">
    <property type="entry name" value="Mss4-like_sf"/>
</dbReference>
<dbReference type="AlphaFoldDB" id="A0A2Y9NDK4"/>
<comment type="catalytic activity">
    <reaction evidence="3">
        <text>[thioredoxin]-disulfide + L-methionine + H2O = L-methionine (R)-S-oxide + [thioredoxin]-dithiol</text>
        <dbReference type="Rhea" id="RHEA:21260"/>
        <dbReference type="Rhea" id="RHEA-COMP:10698"/>
        <dbReference type="Rhea" id="RHEA-COMP:10700"/>
        <dbReference type="ChEBI" id="CHEBI:15377"/>
        <dbReference type="ChEBI" id="CHEBI:29950"/>
        <dbReference type="ChEBI" id="CHEBI:50058"/>
        <dbReference type="ChEBI" id="CHEBI:57844"/>
        <dbReference type="ChEBI" id="CHEBI:58773"/>
        <dbReference type="EC" id="1.8.4.14"/>
    </reaction>
</comment>
<dbReference type="CTD" id="253827"/>
<dbReference type="RefSeq" id="XP_022427323.1">
    <property type="nucleotide sequence ID" value="XM_022571615.1"/>
</dbReference>
<dbReference type="Proteomes" id="UP000248483">
    <property type="component" value="Unplaced"/>
</dbReference>
<dbReference type="Pfam" id="PF01641">
    <property type="entry name" value="SelR"/>
    <property type="match status" value="1"/>
</dbReference>
<gene>
    <name evidence="8" type="primary">MSRB3</name>
</gene>
<dbReference type="GeneID" id="111173784"/>
<keyword evidence="2 4" id="KW-0560">Oxidoreductase</keyword>
<dbReference type="GO" id="GO:0033745">
    <property type="term" value="F:L-methionine-(R)-S-oxide reductase activity"/>
    <property type="evidence" value="ECO:0007669"/>
    <property type="project" value="UniProtKB-EC"/>
</dbReference>
<dbReference type="PROSITE" id="PS51790">
    <property type="entry name" value="MSRB"/>
    <property type="match status" value="1"/>
</dbReference>
<dbReference type="InterPro" id="IPR002579">
    <property type="entry name" value="Met_Sox_Rdtase_MsrB_dom"/>
</dbReference>
<sequence length="164" mass="17508">MQGTSGRRKSTSYTAEREIRMSVEAGVSLYRHVLSTSTRHCVGALATDVSKAESSGEDRLGNQQDNAWSETKFDSGSGWPSFHDVISSDAVTFTDDFSYGMHRVETSCSQCGAHLGHIFDDGPRPTGKRYCINSASLSFTPAEISDASGDSAGGSPAQGDKTEL</sequence>
<evidence type="ECO:0000256" key="3">
    <source>
        <dbReference type="ARBA" id="ARBA00049261"/>
    </source>
</evidence>
<dbReference type="GO" id="GO:0006979">
    <property type="term" value="P:response to oxidative stress"/>
    <property type="evidence" value="ECO:0007669"/>
    <property type="project" value="InterPro"/>
</dbReference>
<evidence type="ECO:0000313" key="8">
    <source>
        <dbReference type="RefSeq" id="XP_022427323.1"/>
    </source>
</evidence>
<feature type="domain" description="MsrB" evidence="6">
    <location>
        <begin position="69"/>
        <end position="142"/>
    </location>
</feature>
<comment type="function">
    <text evidence="4">Methionine-sulfoxide reductase that specifically reduces methionine (R)-sulfoxide back to methionine. While in many cases methionine oxidation is the result of random oxidation following oxidative stress, methionine oxidation is also a post-translational modification that takes place on specific residues.</text>
</comment>
<accession>A0A2Y9NDK4</accession>
<name>A0A2Y9NDK4_DELLE</name>
<comment type="similarity">
    <text evidence="1 4">Belongs to the MsrB Met sulfoxide reductase family.</text>
</comment>
<comment type="catalytic activity">
    <reaction evidence="4">
        <text>L-methionyl-[protein] + [thioredoxin]-disulfide + H2O = L-methionyl-(R)-S-oxide-[protein] + [thioredoxin]-dithiol</text>
        <dbReference type="Rhea" id="RHEA:24164"/>
        <dbReference type="Rhea" id="RHEA-COMP:10698"/>
        <dbReference type="Rhea" id="RHEA-COMP:10700"/>
        <dbReference type="Rhea" id="RHEA-COMP:12313"/>
        <dbReference type="Rhea" id="RHEA-COMP:12314"/>
        <dbReference type="ChEBI" id="CHEBI:15377"/>
        <dbReference type="ChEBI" id="CHEBI:16044"/>
        <dbReference type="ChEBI" id="CHEBI:29950"/>
        <dbReference type="ChEBI" id="CHEBI:45764"/>
        <dbReference type="ChEBI" id="CHEBI:50058"/>
        <dbReference type="EC" id="1.8.4.12"/>
    </reaction>
</comment>
<evidence type="ECO:0000256" key="4">
    <source>
        <dbReference type="RuleBase" id="RU365044"/>
    </source>
</evidence>
<evidence type="ECO:0000256" key="1">
    <source>
        <dbReference type="ARBA" id="ARBA00007174"/>
    </source>
</evidence>
<feature type="region of interest" description="Disordered" evidence="5">
    <location>
        <begin position="52"/>
        <end position="77"/>
    </location>
</feature>
<evidence type="ECO:0000313" key="7">
    <source>
        <dbReference type="Proteomes" id="UP000248483"/>
    </source>
</evidence>
<dbReference type="InterPro" id="IPR028427">
    <property type="entry name" value="Met_Sox_Rdtase_MsrB"/>
</dbReference>
<feature type="compositionally biased region" description="Low complexity" evidence="5">
    <location>
        <begin position="145"/>
        <end position="164"/>
    </location>
</feature>
<proteinExistence type="inferred from homology"/>
<feature type="region of interest" description="Disordered" evidence="5">
    <location>
        <begin position="142"/>
        <end position="164"/>
    </location>
</feature>
<evidence type="ECO:0000256" key="2">
    <source>
        <dbReference type="ARBA" id="ARBA00023002"/>
    </source>
</evidence>
<dbReference type="PANTHER" id="PTHR10173:SF56">
    <property type="entry name" value="METHIONINE-R-SULFOXIDE REDUCTASE B3"/>
    <property type="match status" value="1"/>
</dbReference>
<keyword evidence="7" id="KW-1185">Reference proteome</keyword>
<dbReference type="NCBIfam" id="TIGR00357">
    <property type="entry name" value="peptide-methionine (R)-S-oxide reductase MsrB"/>
    <property type="match status" value="1"/>
</dbReference>
<dbReference type="EC" id="1.8.4.12" evidence="4"/>
<keyword evidence="4" id="KW-0862">Zinc</keyword>
<dbReference type="GO" id="GO:0005737">
    <property type="term" value="C:cytoplasm"/>
    <property type="evidence" value="ECO:0007669"/>
    <property type="project" value="TreeGrafter"/>
</dbReference>
<keyword evidence="4" id="KW-0479">Metal-binding</keyword>
<evidence type="ECO:0000256" key="5">
    <source>
        <dbReference type="SAM" id="MobiDB-lite"/>
    </source>
</evidence>
<reference evidence="8" key="1">
    <citation type="submission" date="2025-08" db="UniProtKB">
        <authorList>
            <consortium name="RefSeq"/>
        </authorList>
    </citation>
    <scope>IDENTIFICATION</scope>
    <source>
        <tissue evidence="8">Blood</tissue>
    </source>
</reference>
<organism evidence="7 8">
    <name type="scientific">Delphinapterus leucas</name>
    <name type="common">Beluga whale</name>
    <dbReference type="NCBI Taxonomy" id="9749"/>
    <lineage>
        <taxon>Eukaryota</taxon>
        <taxon>Metazoa</taxon>
        <taxon>Chordata</taxon>
        <taxon>Craniata</taxon>
        <taxon>Vertebrata</taxon>
        <taxon>Euteleostomi</taxon>
        <taxon>Mammalia</taxon>
        <taxon>Eutheria</taxon>
        <taxon>Laurasiatheria</taxon>
        <taxon>Artiodactyla</taxon>
        <taxon>Whippomorpha</taxon>
        <taxon>Cetacea</taxon>
        <taxon>Odontoceti</taxon>
        <taxon>Monodontidae</taxon>
        <taxon>Delphinapterus</taxon>
    </lineage>
</organism>
<dbReference type="GO" id="GO:0033743">
    <property type="term" value="F:peptide-methionine (R)-S-oxide reductase activity"/>
    <property type="evidence" value="ECO:0007669"/>
    <property type="project" value="UniProtKB-EC"/>
</dbReference>
<evidence type="ECO:0000259" key="6">
    <source>
        <dbReference type="PROSITE" id="PS51790"/>
    </source>
</evidence>
<dbReference type="SUPFAM" id="SSF51316">
    <property type="entry name" value="Mss4-like"/>
    <property type="match status" value="1"/>
</dbReference>
<protein>
    <recommendedName>
        <fullName evidence="4">Peptide-methionine (R)-S-oxide reductase</fullName>
        <ecNumber evidence="4">1.8.4.12</ecNumber>
    </recommendedName>
</protein>
<dbReference type="GO" id="GO:0030091">
    <property type="term" value="P:protein repair"/>
    <property type="evidence" value="ECO:0007669"/>
    <property type="project" value="InterPro"/>
</dbReference>